<evidence type="ECO:0000256" key="2">
    <source>
        <dbReference type="SAM" id="MobiDB-lite"/>
    </source>
</evidence>
<keyword evidence="4" id="KW-1185">Reference proteome</keyword>
<dbReference type="InterPro" id="IPR036390">
    <property type="entry name" value="WH_DNA-bd_sf"/>
</dbReference>
<comment type="similarity">
    <text evidence="1">Belongs to the ROK (NagC/XylR) family.</text>
</comment>
<dbReference type="EMBL" id="SOHM01000031">
    <property type="protein sequence ID" value="TFD87111.1"/>
    <property type="molecule type" value="Genomic_DNA"/>
</dbReference>
<dbReference type="PANTHER" id="PTHR18964:SF149">
    <property type="entry name" value="BIFUNCTIONAL UDP-N-ACETYLGLUCOSAMINE 2-EPIMERASE_N-ACETYLMANNOSAMINE KINASE"/>
    <property type="match status" value="1"/>
</dbReference>
<dbReference type="Gene3D" id="1.10.10.10">
    <property type="entry name" value="Winged helix-like DNA-binding domain superfamily/Winged helix DNA-binding domain"/>
    <property type="match status" value="1"/>
</dbReference>
<evidence type="ECO:0000313" key="3">
    <source>
        <dbReference type="EMBL" id="TFD87111.1"/>
    </source>
</evidence>
<evidence type="ECO:0000256" key="1">
    <source>
        <dbReference type="ARBA" id="ARBA00006479"/>
    </source>
</evidence>
<reference evidence="3 4" key="1">
    <citation type="submission" date="2019-03" db="EMBL/GenBank/DDBJ databases">
        <title>Genomics of glacier-inhabiting Cryobacterium strains.</title>
        <authorList>
            <person name="Liu Q."/>
            <person name="Xin Y.-H."/>
        </authorList>
    </citation>
    <scope>NUCLEOTIDE SEQUENCE [LARGE SCALE GENOMIC DNA]</scope>
    <source>
        <strain evidence="3 4">Sr59</strain>
    </source>
</reference>
<feature type="region of interest" description="Disordered" evidence="2">
    <location>
        <begin position="1"/>
        <end position="24"/>
    </location>
</feature>
<dbReference type="SUPFAM" id="SSF46785">
    <property type="entry name" value="Winged helix' DNA-binding domain"/>
    <property type="match status" value="1"/>
</dbReference>
<organism evidence="3 4">
    <name type="scientific">Cryobacterium lactosi</name>
    <dbReference type="NCBI Taxonomy" id="1259202"/>
    <lineage>
        <taxon>Bacteria</taxon>
        <taxon>Bacillati</taxon>
        <taxon>Actinomycetota</taxon>
        <taxon>Actinomycetes</taxon>
        <taxon>Micrococcales</taxon>
        <taxon>Microbacteriaceae</taxon>
        <taxon>Cryobacterium</taxon>
    </lineage>
</organism>
<comment type="caution">
    <text evidence="3">The sequence shown here is derived from an EMBL/GenBank/DDBJ whole genome shotgun (WGS) entry which is preliminary data.</text>
</comment>
<dbReference type="OrthoDB" id="3464494at2"/>
<evidence type="ECO:0000313" key="4">
    <source>
        <dbReference type="Proteomes" id="UP000298468"/>
    </source>
</evidence>
<gene>
    <name evidence="3" type="ORF">E3T61_14780</name>
</gene>
<dbReference type="InterPro" id="IPR036388">
    <property type="entry name" value="WH-like_DNA-bd_sf"/>
</dbReference>
<name>A0A4R9BP38_9MICO</name>
<dbReference type="AlphaFoldDB" id="A0A4R9BP38"/>
<accession>A0A4R9BP38</accession>
<dbReference type="InterPro" id="IPR043129">
    <property type="entry name" value="ATPase_NBD"/>
</dbReference>
<dbReference type="RefSeq" id="WP_134641594.1">
    <property type="nucleotide sequence ID" value="NZ_SOHM01000031.1"/>
</dbReference>
<proteinExistence type="inferred from homology"/>
<sequence length="401" mass="42826">MSVPPGETSASGPLAHPPAPGVAGALERHSGLERWPELHPTTQAAFNQVLWRGGLPRIEIARKLGVTRARLTAVTRSLEEAGLIVEGQREQRSTTGRPAEMLYAATTAYQFLGLHLHGNEVIAALINLDGSVAWKSNASLTTECPEELLECAGGMLREASIGFRVAAVAICGPLARVGLDPGSARIRAIDDALRERFESQWSIPLWVDDDVVALTAFEQWPRLAEGQDSMVLISVGEEIGFGIVTDRRIMRGARRAAGRFDHIPVIADGPECPLGHRGCLWSVSSTIALTRAVPGGGSTAEIADRADAGDELCAFILERAAAGLGTAAGHLVNLLDPDKLVLTGESHTVLRGRMDTFRAALRATHLGADDIEVDMPDFDFVEWASAAAALALYRCLSPIPF</sequence>
<dbReference type="Gene3D" id="3.30.420.40">
    <property type="match status" value="2"/>
</dbReference>
<protein>
    <submittedName>
        <fullName evidence="3">ROK family transcriptional regulator</fullName>
    </submittedName>
</protein>
<dbReference type="PANTHER" id="PTHR18964">
    <property type="entry name" value="ROK (REPRESSOR, ORF, KINASE) FAMILY"/>
    <property type="match status" value="1"/>
</dbReference>
<dbReference type="SUPFAM" id="SSF53067">
    <property type="entry name" value="Actin-like ATPase domain"/>
    <property type="match status" value="1"/>
</dbReference>
<dbReference type="Proteomes" id="UP000298468">
    <property type="component" value="Unassembled WGS sequence"/>
</dbReference>
<dbReference type="Pfam" id="PF00480">
    <property type="entry name" value="ROK"/>
    <property type="match status" value="1"/>
</dbReference>
<dbReference type="InterPro" id="IPR000600">
    <property type="entry name" value="ROK"/>
</dbReference>